<dbReference type="Gene3D" id="1.10.10.60">
    <property type="entry name" value="Homeodomain-like"/>
    <property type="match status" value="1"/>
</dbReference>
<comment type="caution">
    <text evidence="5">The sequence shown here is derived from an EMBL/GenBank/DDBJ whole genome shotgun (WGS) entry which is preliminary data.</text>
</comment>
<accession>A0A4Y9S7D5</accession>
<evidence type="ECO:0000256" key="1">
    <source>
        <dbReference type="ARBA" id="ARBA00023015"/>
    </source>
</evidence>
<keyword evidence="2" id="KW-0238">DNA-binding</keyword>
<evidence type="ECO:0000313" key="5">
    <source>
        <dbReference type="EMBL" id="TFW15637.1"/>
    </source>
</evidence>
<sequence>MSPSLQMRAVGPEADLVAGHSARAFAPHSHEQYGFGLVLAGGQRSRSRSGIVEARRGDLINVLPGEIHDGAPLDASGRAWTMLYLDAPLMERLLLDVSGARQRAASFAGPVLSDPAAVRQLQRVLACAAHPHMPPAAFEEALLPLLACLVRDVDRVPPCSDAVRRVRARLDEAPELPHSLDALAAEGQIGKFHLIRSFAAVTGLTPHAYLVQARLGLARRLSDAG</sequence>
<dbReference type="InterPro" id="IPR003313">
    <property type="entry name" value="AraC-bd"/>
</dbReference>
<dbReference type="InterPro" id="IPR018060">
    <property type="entry name" value="HTH_AraC"/>
</dbReference>
<evidence type="ECO:0000256" key="2">
    <source>
        <dbReference type="ARBA" id="ARBA00023125"/>
    </source>
</evidence>
<dbReference type="SUPFAM" id="SSF51215">
    <property type="entry name" value="Regulatory protein AraC"/>
    <property type="match status" value="1"/>
</dbReference>
<dbReference type="GO" id="GO:0043565">
    <property type="term" value="F:sequence-specific DNA binding"/>
    <property type="evidence" value="ECO:0007669"/>
    <property type="project" value="InterPro"/>
</dbReference>
<name>A0A4Y9S7D5_9BURK</name>
<dbReference type="RefSeq" id="WP_135208587.1">
    <property type="nucleotide sequence ID" value="NZ_SPVF01000226.1"/>
</dbReference>
<evidence type="ECO:0000313" key="6">
    <source>
        <dbReference type="Proteomes" id="UP000298438"/>
    </source>
</evidence>
<keyword evidence="3" id="KW-0804">Transcription</keyword>
<dbReference type="InterPro" id="IPR009057">
    <property type="entry name" value="Homeodomain-like_sf"/>
</dbReference>
<protein>
    <submittedName>
        <fullName evidence="5">AraC family transcriptional regulator</fullName>
    </submittedName>
</protein>
<dbReference type="OrthoDB" id="9809338at2"/>
<dbReference type="InterPro" id="IPR037923">
    <property type="entry name" value="HTH-like"/>
</dbReference>
<dbReference type="Proteomes" id="UP000298438">
    <property type="component" value="Unassembled WGS sequence"/>
</dbReference>
<feature type="non-terminal residue" evidence="5">
    <location>
        <position position="225"/>
    </location>
</feature>
<dbReference type="InterPro" id="IPR050204">
    <property type="entry name" value="AraC_XylS_family_regulators"/>
</dbReference>
<keyword evidence="1" id="KW-0805">Transcription regulation</keyword>
<dbReference type="PROSITE" id="PS01124">
    <property type="entry name" value="HTH_ARAC_FAMILY_2"/>
    <property type="match status" value="1"/>
</dbReference>
<gene>
    <name evidence="5" type="ORF">E4L96_17960</name>
</gene>
<dbReference type="EMBL" id="SPVF01000226">
    <property type="protein sequence ID" value="TFW15637.1"/>
    <property type="molecule type" value="Genomic_DNA"/>
</dbReference>
<feature type="domain" description="HTH araC/xylS-type" evidence="4">
    <location>
        <begin position="164"/>
        <end position="225"/>
    </location>
</feature>
<evidence type="ECO:0000259" key="4">
    <source>
        <dbReference type="PROSITE" id="PS01124"/>
    </source>
</evidence>
<keyword evidence="6" id="KW-1185">Reference proteome</keyword>
<dbReference type="AlphaFoldDB" id="A0A4Y9S7D5"/>
<dbReference type="SUPFAM" id="SSF46689">
    <property type="entry name" value="Homeodomain-like"/>
    <property type="match status" value="1"/>
</dbReference>
<dbReference type="GO" id="GO:0003700">
    <property type="term" value="F:DNA-binding transcription factor activity"/>
    <property type="evidence" value="ECO:0007669"/>
    <property type="project" value="InterPro"/>
</dbReference>
<dbReference type="PANTHER" id="PTHR46796">
    <property type="entry name" value="HTH-TYPE TRANSCRIPTIONAL ACTIVATOR RHAS-RELATED"/>
    <property type="match status" value="1"/>
</dbReference>
<reference evidence="5 6" key="1">
    <citation type="submission" date="2019-03" db="EMBL/GenBank/DDBJ databases">
        <title>Draft Genome Sequence of Massilia arenosa sp. nov., a Novel Massilia Species Isolated from a Sandy-loam Maize Soil.</title>
        <authorList>
            <person name="Raths R."/>
            <person name="Peta V."/>
            <person name="Bucking H."/>
        </authorList>
    </citation>
    <scope>NUCLEOTIDE SEQUENCE [LARGE SCALE GENOMIC DNA]</scope>
    <source>
        <strain evidence="5 6">MC02</strain>
    </source>
</reference>
<dbReference type="PANTHER" id="PTHR46796:SF2">
    <property type="entry name" value="TRANSCRIPTIONAL REGULATORY PROTEIN"/>
    <property type="match status" value="1"/>
</dbReference>
<organism evidence="5 6">
    <name type="scientific">Zemynaea arenosa</name>
    <dbReference type="NCBI Taxonomy" id="2561931"/>
    <lineage>
        <taxon>Bacteria</taxon>
        <taxon>Pseudomonadati</taxon>
        <taxon>Pseudomonadota</taxon>
        <taxon>Betaproteobacteria</taxon>
        <taxon>Burkholderiales</taxon>
        <taxon>Oxalobacteraceae</taxon>
        <taxon>Telluria group</taxon>
        <taxon>Zemynaea</taxon>
    </lineage>
</organism>
<evidence type="ECO:0000256" key="3">
    <source>
        <dbReference type="ARBA" id="ARBA00023163"/>
    </source>
</evidence>
<proteinExistence type="predicted"/>
<dbReference type="Pfam" id="PF02311">
    <property type="entry name" value="AraC_binding"/>
    <property type="match status" value="1"/>
</dbReference>